<dbReference type="EMBL" id="AP024202">
    <property type="protein sequence ID" value="BCN94383.1"/>
    <property type="molecule type" value="Genomic_DNA"/>
</dbReference>
<feature type="region of interest" description="Disordered" evidence="1">
    <location>
        <begin position="1"/>
        <end position="27"/>
    </location>
</feature>
<dbReference type="Proteomes" id="UP001054820">
    <property type="component" value="Chromosome"/>
</dbReference>
<evidence type="ECO:0000313" key="2">
    <source>
        <dbReference type="EMBL" id="BCN94383.1"/>
    </source>
</evidence>
<sequence>MAIQSSPLVQQTKRTAHTVNGPVQKTDATSASRVIEFAQKEIDMMPGDWQETGNPSPYELRMTIATCKRLWQLNQDALKHPDCDHHVTAENIKRLESLYMNLMDYLVE</sequence>
<reference evidence="2" key="1">
    <citation type="journal article" date="2022" name="Arch. Microbiol.">
        <title>Thiomicrorhabdus immobilis sp. nov., a mesophilic sulfur-oxidizing bacterium isolated from sediment of a brackish lake in northern Japan.</title>
        <authorList>
            <person name="Kojima H."/>
            <person name="Mochizuki J."/>
            <person name="Kanda M."/>
            <person name="Watanabe T."/>
            <person name="Fukui M."/>
        </authorList>
    </citation>
    <scope>NUCLEOTIDE SEQUENCE</scope>
    <source>
        <strain evidence="2">Am19</strain>
    </source>
</reference>
<proteinExistence type="predicted"/>
<protein>
    <recommendedName>
        <fullName evidence="4">dATP/dGTP diphosphohydrolase N-terminal domain-containing protein</fullName>
    </recommendedName>
</protein>
<gene>
    <name evidence="2" type="ORF">THMIRHAM_21680</name>
</gene>
<organism evidence="2 3">
    <name type="scientific">Thiomicrorhabdus immobilis</name>
    <dbReference type="NCBI Taxonomy" id="2791037"/>
    <lineage>
        <taxon>Bacteria</taxon>
        <taxon>Pseudomonadati</taxon>
        <taxon>Pseudomonadota</taxon>
        <taxon>Gammaproteobacteria</taxon>
        <taxon>Thiotrichales</taxon>
        <taxon>Piscirickettsiaceae</taxon>
        <taxon>Thiomicrorhabdus</taxon>
    </lineage>
</organism>
<evidence type="ECO:0000256" key="1">
    <source>
        <dbReference type="SAM" id="MobiDB-lite"/>
    </source>
</evidence>
<dbReference type="RefSeq" id="WP_237261846.1">
    <property type="nucleotide sequence ID" value="NZ_AP024202.1"/>
</dbReference>
<name>A0ABM7MFS2_9GAMM</name>
<evidence type="ECO:0000313" key="3">
    <source>
        <dbReference type="Proteomes" id="UP001054820"/>
    </source>
</evidence>
<keyword evidence="3" id="KW-1185">Reference proteome</keyword>
<accession>A0ABM7MFS2</accession>
<evidence type="ECO:0008006" key="4">
    <source>
        <dbReference type="Google" id="ProtNLM"/>
    </source>
</evidence>